<evidence type="ECO:0000313" key="4">
    <source>
        <dbReference type="Proteomes" id="UP000027138"/>
    </source>
</evidence>
<evidence type="ECO:0000313" key="3">
    <source>
        <dbReference type="EMBL" id="KDP34549.1"/>
    </source>
</evidence>
<dbReference type="InterPro" id="IPR003676">
    <property type="entry name" value="SAUR_fam"/>
</dbReference>
<dbReference type="Proteomes" id="UP000027138">
    <property type="component" value="Unassembled WGS sequence"/>
</dbReference>
<dbReference type="AlphaFoldDB" id="A0A067KRU3"/>
<dbReference type="PANTHER" id="PTHR31929">
    <property type="entry name" value="SAUR-LIKE AUXIN-RESPONSIVE PROTEIN FAMILY-RELATED"/>
    <property type="match status" value="1"/>
</dbReference>
<gene>
    <name evidence="3" type="ORF">JCGZ_11099</name>
</gene>
<dbReference type="Pfam" id="PF02519">
    <property type="entry name" value="Auxin_inducible"/>
    <property type="match status" value="1"/>
</dbReference>
<dbReference type="STRING" id="180498.A0A067KRU3"/>
<dbReference type="InterPro" id="IPR000008">
    <property type="entry name" value="C2_dom"/>
</dbReference>
<evidence type="ECO:0000259" key="2">
    <source>
        <dbReference type="PROSITE" id="PS50004"/>
    </source>
</evidence>
<dbReference type="PROSITE" id="PS50004">
    <property type="entry name" value="C2"/>
    <property type="match status" value="1"/>
</dbReference>
<proteinExistence type="inferred from homology"/>
<evidence type="ECO:0000256" key="1">
    <source>
        <dbReference type="ARBA" id="ARBA00006974"/>
    </source>
</evidence>
<keyword evidence="4" id="KW-1185">Reference proteome</keyword>
<name>A0A067KRU3_JATCU</name>
<dbReference type="InterPro" id="IPR035892">
    <property type="entry name" value="C2_domain_sf"/>
</dbReference>
<protein>
    <recommendedName>
        <fullName evidence="2">C2 domain-containing protein</fullName>
    </recommendedName>
</protein>
<dbReference type="SMART" id="SM00239">
    <property type="entry name" value="C2"/>
    <property type="match status" value="1"/>
</dbReference>
<reference evidence="3 4" key="1">
    <citation type="journal article" date="2014" name="PLoS ONE">
        <title>Global Analysis of Gene Expression Profiles in Physic Nut (Jatropha curcas L.) Seedlings Exposed to Salt Stress.</title>
        <authorList>
            <person name="Zhang L."/>
            <person name="Zhang C."/>
            <person name="Wu P."/>
            <person name="Chen Y."/>
            <person name="Li M."/>
            <person name="Jiang H."/>
            <person name="Wu G."/>
        </authorList>
    </citation>
    <scope>NUCLEOTIDE SEQUENCE [LARGE SCALE GENOMIC DNA]</scope>
    <source>
        <strain evidence="4">cv. GZQX0401</strain>
        <tissue evidence="3">Young leaves</tissue>
    </source>
</reference>
<dbReference type="EMBL" id="KK914525">
    <property type="protein sequence ID" value="KDP34549.1"/>
    <property type="molecule type" value="Genomic_DNA"/>
</dbReference>
<sequence length="294" mass="32937">MQVRRLFNLSSSRSRVGSSHGVSDSNSGDKIMLEVNLMFAQILPLRKRSYVVAYIDPNHKVTSRVDSTANFTWNDKFVMSIDNSLISNRPNACLIFEIYQARSGKLKKDKKIGCAHVLVQNLITGDSSGRKCIGINILHTESDNRTTRCIAFKVDDEDADDKSLSNPILNVGVVRLDESNQNRLIKYQCFCLPVNKQGGHSRYALQQILGQSAFAAKKAASRCSDVPKGFLAVHIGELEKKRFVVPISYLKEPLFQDLLSKAEEEFGYDHPMGGLTIPCREDIFLHITSNLKRA</sequence>
<feature type="domain" description="C2" evidence="2">
    <location>
        <begin position="12"/>
        <end position="133"/>
    </location>
</feature>
<accession>A0A067KRU3</accession>
<dbReference type="SUPFAM" id="SSF49562">
    <property type="entry name" value="C2 domain (Calcium/lipid-binding domain, CaLB)"/>
    <property type="match status" value="1"/>
</dbReference>
<comment type="similarity">
    <text evidence="1">Belongs to the ARG7 family.</text>
</comment>
<dbReference type="Gene3D" id="2.60.40.150">
    <property type="entry name" value="C2 domain"/>
    <property type="match status" value="1"/>
</dbReference>
<organism evidence="3 4">
    <name type="scientific">Jatropha curcas</name>
    <name type="common">Barbados nut</name>
    <dbReference type="NCBI Taxonomy" id="180498"/>
    <lineage>
        <taxon>Eukaryota</taxon>
        <taxon>Viridiplantae</taxon>
        <taxon>Streptophyta</taxon>
        <taxon>Embryophyta</taxon>
        <taxon>Tracheophyta</taxon>
        <taxon>Spermatophyta</taxon>
        <taxon>Magnoliopsida</taxon>
        <taxon>eudicotyledons</taxon>
        <taxon>Gunneridae</taxon>
        <taxon>Pentapetalae</taxon>
        <taxon>rosids</taxon>
        <taxon>fabids</taxon>
        <taxon>Malpighiales</taxon>
        <taxon>Euphorbiaceae</taxon>
        <taxon>Crotonoideae</taxon>
        <taxon>Jatropheae</taxon>
        <taxon>Jatropha</taxon>
    </lineage>
</organism>
<dbReference type="GO" id="GO:0009733">
    <property type="term" value="P:response to auxin"/>
    <property type="evidence" value="ECO:0007669"/>
    <property type="project" value="InterPro"/>
</dbReference>
<dbReference type="Pfam" id="PF00168">
    <property type="entry name" value="C2"/>
    <property type="match status" value="1"/>
</dbReference>